<dbReference type="SUPFAM" id="SSF52374">
    <property type="entry name" value="Nucleotidylyl transferase"/>
    <property type="match status" value="1"/>
</dbReference>
<dbReference type="InterPro" id="IPR014729">
    <property type="entry name" value="Rossmann-like_a/b/a_fold"/>
</dbReference>
<comment type="similarity">
    <text evidence="1 10">Belongs to the class-I aminoacyl-tRNA synthetase family.</text>
</comment>
<evidence type="ECO:0000256" key="1">
    <source>
        <dbReference type="ARBA" id="ARBA00005594"/>
    </source>
</evidence>
<dbReference type="Gene3D" id="3.40.50.620">
    <property type="entry name" value="HUPs"/>
    <property type="match status" value="1"/>
</dbReference>
<dbReference type="PROSITE" id="PS00178">
    <property type="entry name" value="AA_TRNA_LIGASE_I"/>
    <property type="match status" value="1"/>
</dbReference>
<dbReference type="PRINTS" id="PR01038">
    <property type="entry name" value="TRNASYNTHARG"/>
</dbReference>
<evidence type="ECO:0000313" key="14">
    <source>
        <dbReference type="Proteomes" id="UP001143981"/>
    </source>
</evidence>
<evidence type="ECO:0000256" key="7">
    <source>
        <dbReference type="ARBA" id="ARBA00023146"/>
    </source>
</evidence>
<evidence type="ECO:0000256" key="4">
    <source>
        <dbReference type="ARBA" id="ARBA00022741"/>
    </source>
</evidence>
<dbReference type="GO" id="GO:0032543">
    <property type="term" value="P:mitochondrial translation"/>
    <property type="evidence" value="ECO:0007669"/>
    <property type="project" value="TreeGrafter"/>
</dbReference>
<comment type="caution">
    <text evidence="13">The sequence shown here is derived from an EMBL/GenBank/DDBJ whole genome shotgun (WGS) entry which is preliminary data.</text>
</comment>
<dbReference type="OrthoDB" id="68056at2759"/>
<reference evidence="13" key="1">
    <citation type="submission" date="2022-07" db="EMBL/GenBank/DDBJ databases">
        <title>Phylogenomic reconstructions and comparative analyses of Kickxellomycotina fungi.</title>
        <authorList>
            <person name="Reynolds N.K."/>
            <person name="Stajich J.E."/>
            <person name="Barry K."/>
            <person name="Grigoriev I.V."/>
            <person name="Crous P."/>
            <person name="Smith M.E."/>
        </authorList>
    </citation>
    <scope>NUCLEOTIDE SEQUENCE</scope>
    <source>
        <strain evidence="13">BCRC 34381</strain>
    </source>
</reference>
<dbReference type="Gene3D" id="3.30.1360.70">
    <property type="entry name" value="Arginyl tRNA synthetase N-terminal domain"/>
    <property type="match status" value="1"/>
</dbReference>
<protein>
    <recommendedName>
        <fullName evidence="2">arginine--tRNA ligase</fullName>
        <ecNumber evidence="2">6.1.1.19</ecNumber>
    </recommendedName>
    <alternativeName>
        <fullName evidence="8">Arginyl-tRNA synthetase</fullName>
    </alternativeName>
</protein>
<evidence type="ECO:0000256" key="9">
    <source>
        <dbReference type="ARBA" id="ARBA00049339"/>
    </source>
</evidence>
<dbReference type="InterPro" id="IPR008909">
    <property type="entry name" value="DALR_anticod-bd"/>
</dbReference>
<dbReference type="GO" id="GO:0005524">
    <property type="term" value="F:ATP binding"/>
    <property type="evidence" value="ECO:0007669"/>
    <property type="project" value="UniProtKB-KW"/>
</dbReference>
<dbReference type="NCBIfam" id="TIGR00456">
    <property type="entry name" value="argS"/>
    <property type="match status" value="1"/>
</dbReference>
<dbReference type="PANTHER" id="PTHR11956:SF11">
    <property type="entry name" value="ARGININE--TRNA LIGASE, MITOCHONDRIAL-RELATED"/>
    <property type="match status" value="1"/>
</dbReference>
<keyword evidence="4 10" id="KW-0547">Nucleotide-binding</keyword>
<proteinExistence type="inferred from homology"/>
<evidence type="ECO:0000256" key="6">
    <source>
        <dbReference type="ARBA" id="ARBA00022917"/>
    </source>
</evidence>
<dbReference type="GO" id="GO:0005739">
    <property type="term" value="C:mitochondrion"/>
    <property type="evidence" value="ECO:0007669"/>
    <property type="project" value="TreeGrafter"/>
</dbReference>
<feature type="domain" description="Arginyl tRNA synthetase N-terminal" evidence="12">
    <location>
        <begin position="3"/>
        <end position="83"/>
    </location>
</feature>
<feature type="domain" description="DALR anticodon binding" evidence="11">
    <location>
        <begin position="449"/>
        <end position="564"/>
    </location>
</feature>
<keyword evidence="14" id="KW-1185">Reference proteome</keyword>
<name>A0A9W8CZR0_9FUNG</name>
<evidence type="ECO:0000256" key="8">
    <source>
        <dbReference type="ARBA" id="ARBA00033033"/>
    </source>
</evidence>
<evidence type="ECO:0000259" key="12">
    <source>
        <dbReference type="SMART" id="SM01016"/>
    </source>
</evidence>
<dbReference type="FunFam" id="3.40.50.620:FF:000058">
    <property type="entry name" value="Mitochondrial arginyl-tRNA synthetase"/>
    <property type="match status" value="1"/>
</dbReference>
<evidence type="ECO:0000259" key="11">
    <source>
        <dbReference type="SMART" id="SM00836"/>
    </source>
</evidence>
<evidence type="ECO:0000256" key="3">
    <source>
        <dbReference type="ARBA" id="ARBA00022598"/>
    </source>
</evidence>
<dbReference type="InterPro" id="IPR036695">
    <property type="entry name" value="Arg-tRNA-synth_N_sf"/>
</dbReference>
<dbReference type="SUPFAM" id="SSF47323">
    <property type="entry name" value="Anticodon-binding domain of a subclass of class I aminoacyl-tRNA synthetases"/>
    <property type="match status" value="1"/>
</dbReference>
<dbReference type="GO" id="GO:0006420">
    <property type="term" value="P:arginyl-tRNA aminoacylation"/>
    <property type="evidence" value="ECO:0007669"/>
    <property type="project" value="InterPro"/>
</dbReference>
<evidence type="ECO:0000256" key="2">
    <source>
        <dbReference type="ARBA" id="ARBA00012837"/>
    </source>
</evidence>
<dbReference type="SUPFAM" id="SSF55190">
    <property type="entry name" value="Arginyl-tRNA synthetase (ArgRS), N-terminal 'additional' domain"/>
    <property type="match status" value="1"/>
</dbReference>
<keyword evidence="6 10" id="KW-0648">Protein biosynthesis</keyword>
<organism evidence="13 14">
    <name type="scientific">Coemansia biformis</name>
    <dbReference type="NCBI Taxonomy" id="1286918"/>
    <lineage>
        <taxon>Eukaryota</taxon>
        <taxon>Fungi</taxon>
        <taxon>Fungi incertae sedis</taxon>
        <taxon>Zoopagomycota</taxon>
        <taxon>Kickxellomycotina</taxon>
        <taxon>Kickxellomycetes</taxon>
        <taxon>Kickxellales</taxon>
        <taxon>Kickxellaceae</taxon>
        <taxon>Coemansia</taxon>
    </lineage>
</organism>
<dbReference type="SMART" id="SM01016">
    <property type="entry name" value="Arg_tRNA_synt_N"/>
    <property type="match status" value="1"/>
</dbReference>
<dbReference type="EMBL" id="JANBOI010000181">
    <property type="protein sequence ID" value="KAJ1732939.1"/>
    <property type="molecule type" value="Genomic_DNA"/>
</dbReference>
<keyword evidence="7 10" id="KW-0030">Aminoacyl-tRNA synthetase</keyword>
<dbReference type="Pfam" id="PF05746">
    <property type="entry name" value="DALR_1"/>
    <property type="match status" value="1"/>
</dbReference>
<gene>
    <name evidence="13" type="primary">SYR1_1</name>
    <name evidence="13" type="ORF">LPJ61_001800</name>
</gene>
<accession>A0A9W8CZR0</accession>
<dbReference type="InterPro" id="IPR001278">
    <property type="entry name" value="Arg-tRNA-ligase"/>
</dbReference>
<dbReference type="Pfam" id="PF00750">
    <property type="entry name" value="tRNA-synt_1d"/>
    <property type="match status" value="1"/>
</dbReference>
<evidence type="ECO:0000256" key="10">
    <source>
        <dbReference type="RuleBase" id="RU363038"/>
    </source>
</evidence>
<dbReference type="GO" id="GO:0004814">
    <property type="term" value="F:arginine-tRNA ligase activity"/>
    <property type="evidence" value="ECO:0007669"/>
    <property type="project" value="UniProtKB-EC"/>
</dbReference>
<dbReference type="AlphaFoldDB" id="A0A9W8CZR0"/>
<dbReference type="InterPro" id="IPR005148">
    <property type="entry name" value="Arg-tRNA-synth_N"/>
</dbReference>
<keyword evidence="3 10" id="KW-0436">Ligase</keyword>
<keyword evidence="5 10" id="KW-0067">ATP-binding</keyword>
<dbReference type="InterPro" id="IPR035684">
    <property type="entry name" value="ArgRS_core"/>
</dbReference>
<sequence>MFENFKSEIAKQISALSGVAAETVEPAIGLPSDTVHGDLALTVPRLRMGGNPVKAAQSLAEQFQPTEAVIGAVATGPYVNFRINRATLARSVLGAVHATGSKYGWTNDGAGKRVIVEFSSPNIAKTFHVGHLRSTIIGNFIYNLHKAHGWDAVAMNYLGDWGKQYGLLAVGFERHGSEEELAADAISHLFDVYVKINADAEQDPAVHDEARAYFKRMEDGDEAALALWQRFRTMSIQKYKAIYARLGIHFDVYSGESQVGEGVTRAMSMLQEAGLLQEDDLGGKYVDLSAHRLDKAVVQKTDGATLYITRDLGAAIQRHELYNFDKAIYVVATQQDYYLKQLFKTLELLGLPYADRLQHINYGMVEGMSTRKGTVVFLEDLLNESQSKMHEVMRANQDKYQDVTDPEHIADVIGMSAIIIQDMSAKRIKDYDFNWDRMLSTEGDTGPYLQYAHARLCSLERKVHVKVNPGADVSLLTEDVAHRVITLISRYPDVLATAINTLEPCSIVQYLFKLSHAISSAWDSLKVLDQPEDVAEARLLMYWSARAVLSNALTLLGLEPVERM</sequence>
<dbReference type="InterPro" id="IPR001412">
    <property type="entry name" value="aa-tRNA-synth_I_CS"/>
</dbReference>
<dbReference type="SMART" id="SM00836">
    <property type="entry name" value="DALR_1"/>
    <property type="match status" value="1"/>
</dbReference>
<evidence type="ECO:0000313" key="13">
    <source>
        <dbReference type="EMBL" id="KAJ1732939.1"/>
    </source>
</evidence>
<dbReference type="EC" id="6.1.1.19" evidence="2"/>
<dbReference type="Pfam" id="PF03485">
    <property type="entry name" value="Arg_tRNA_synt_N"/>
    <property type="match status" value="1"/>
</dbReference>
<dbReference type="CDD" id="cd07956">
    <property type="entry name" value="Anticodon_Ia_Arg"/>
    <property type="match status" value="1"/>
</dbReference>
<dbReference type="PANTHER" id="PTHR11956">
    <property type="entry name" value="ARGINYL-TRNA SYNTHETASE"/>
    <property type="match status" value="1"/>
</dbReference>
<dbReference type="InterPro" id="IPR009080">
    <property type="entry name" value="tRNAsynth_Ia_anticodon-bd"/>
</dbReference>
<dbReference type="Proteomes" id="UP001143981">
    <property type="component" value="Unassembled WGS sequence"/>
</dbReference>
<comment type="catalytic activity">
    <reaction evidence="9">
        <text>tRNA(Arg) + L-arginine + ATP = L-arginyl-tRNA(Arg) + AMP + diphosphate</text>
        <dbReference type="Rhea" id="RHEA:20301"/>
        <dbReference type="Rhea" id="RHEA-COMP:9658"/>
        <dbReference type="Rhea" id="RHEA-COMP:9673"/>
        <dbReference type="ChEBI" id="CHEBI:30616"/>
        <dbReference type="ChEBI" id="CHEBI:32682"/>
        <dbReference type="ChEBI" id="CHEBI:33019"/>
        <dbReference type="ChEBI" id="CHEBI:78442"/>
        <dbReference type="ChEBI" id="CHEBI:78513"/>
        <dbReference type="ChEBI" id="CHEBI:456215"/>
        <dbReference type="EC" id="6.1.1.19"/>
    </reaction>
</comment>
<evidence type="ECO:0000256" key="5">
    <source>
        <dbReference type="ARBA" id="ARBA00022840"/>
    </source>
</evidence>
<dbReference type="FunFam" id="1.10.730.10:FF:000006">
    <property type="entry name" value="Arginyl-tRNA synthetase 2, mitochondrial"/>
    <property type="match status" value="1"/>
</dbReference>
<dbReference type="Gene3D" id="1.10.730.10">
    <property type="entry name" value="Isoleucyl-tRNA Synthetase, Domain 1"/>
    <property type="match status" value="1"/>
</dbReference>
<dbReference type="CDD" id="cd00671">
    <property type="entry name" value="ArgRS_core"/>
    <property type="match status" value="1"/>
</dbReference>